<evidence type="ECO:0000256" key="1">
    <source>
        <dbReference type="SAM" id="MobiDB-lite"/>
    </source>
</evidence>
<organism evidence="2">
    <name type="scientific">Tanacetum cinerariifolium</name>
    <name type="common">Dalmatian daisy</name>
    <name type="synonym">Chrysanthemum cinerariifolium</name>
    <dbReference type="NCBI Taxonomy" id="118510"/>
    <lineage>
        <taxon>Eukaryota</taxon>
        <taxon>Viridiplantae</taxon>
        <taxon>Streptophyta</taxon>
        <taxon>Embryophyta</taxon>
        <taxon>Tracheophyta</taxon>
        <taxon>Spermatophyta</taxon>
        <taxon>Magnoliopsida</taxon>
        <taxon>eudicotyledons</taxon>
        <taxon>Gunneridae</taxon>
        <taxon>Pentapetalae</taxon>
        <taxon>asterids</taxon>
        <taxon>campanulids</taxon>
        <taxon>Asterales</taxon>
        <taxon>Asteraceae</taxon>
        <taxon>Asteroideae</taxon>
        <taxon>Anthemideae</taxon>
        <taxon>Anthemidinae</taxon>
        <taxon>Tanacetum</taxon>
    </lineage>
</organism>
<accession>A0A6L2K9M7</accession>
<evidence type="ECO:0000313" key="2">
    <source>
        <dbReference type="EMBL" id="GEU45422.1"/>
    </source>
</evidence>
<protein>
    <submittedName>
        <fullName evidence="2">Uncharacterized protein</fullName>
    </submittedName>
</protein>
<reference evidence="2" key="1">
    <citation type="journal article" date="2019" name="Sci. Rep.">
        <title>Draft genome of Tanacetum cinerariifolium, the natural source of mosquito coil.</title>
        <authorList>
            <person name="Yamashiro T."/>
            <person name="Shiraishi A."/>
            <person name="Satake H."/>
            <person name="Nakayama K."/>
        </authorList>
    </citation>
    <scope>NUCLEOTIDE SEQUENCE</scope>
</reference>
<comment type="caution">
    <text evidence="2">The sequence shown here is derived from an EMBL/GenBank/DDBJ whole genome shotgun (WGS) entry which is preliminary data.</text>
</comment>
<dbReference type="EMBL" id="BKCJ010001983">
    <property type="protein sequence ID" value="GEU45422.1"/>
    <property type="molecule type" value="Genomic_DNA"/>
</dbReference>
<sequence>MSNKTFATKSSLADRLFCNIDGNNVEASSNASRQAQQAEPVVGQDASGGSSVGQVPNAYGSGVGVVIDVQREEYKKKDLVHEKELPFNLKVKLQPIVQVTETRNADGREMGDGIPTQSSAVAGASEWAIL</sequence>
<gene>
    <name evidence="2" type="ORF">Tci_017400</name>
</gene>
<feature type="region of interest" description="Disordered" evidence="1">
    <location>
        <begin position="23"/>
        <end position="59"/>
    </location>
</feature>
<feature type="compositionally biased region" description="Low complexity" evidence="1">
    <location>
        <begin position="27"/>
        <end position="38"/>
    </location>
</feature>
<proteinExistence type="predicted"/>
<dbReference type="AlphaFoldDB" id="A0A6L2K9M7"/>
<name>A0A6L2K9M7_TANCI</name>